<sequence>MRKGQHKKNLTDDECNNLVQHLLTRCTSSGKLPKGVADDIGKLFGCTPTTVRRIWRRAAADLSGNKTICATVQQRKKGQSGRKRMYTDIPERIQAIPQSRRYCFRSIAHALNIPKSTLHVYFKRGVIAKYSSVLKPALTESNKVCRLNWAIKHVTDIDGAKYFDPMNDTVHVDEKWFFMTRLQKKVYGAPGEKIKQRSCKSKRHLLKVMFLSAVARPRWDEAKGQCQSNLIRTTPGTIIGGQLQKLFMDELCERQRHHPPVSACPDLARIPTANAGFHLFVGSAEAASNATMMQELGIGAVLALGTKALSEVETVSIDILDMEQAFLMQHFDACFAFLHRQEQRHVPTLVHCVYGQSRSAAICVAFLMHSEQLSLQQSYDRVQAARPCIYINSGFLSQLALFEAMQCQLLGSSPAHATVSAVSPVRRRSWLT</sequence>
<evidence type="ECO:0008006" key="7">
    <source>
        <dbReference type="Google" id="ProtNLM"/>
    </source>
</evidence>
<feature type="domain" description="Tyrosine specific protein phosphatases" evidence="4">
    <location>
        <begin position="329"/>
        <end position="387"/>
    </location>
</feature>
<evidence type="ECO:0000259" key="4">
    <source>
        <dbReference type="PROSITE" id="PS50056"/>
    </source>
</evidence>
<dbReference type="SMART" id="SM00195">
    <property type="entry name" value="DSPc"/>
    <property type="match status" value="1"/>
</dbReference>
<dbReference type="PROSITE" id="PS50056">
    <property type="entry name" value="TYR_PHOSPHATASE_2"/>
    <property type="match status" value="1"/>
</dbReference>
<dbReference type="InterPro" id="IPR000340">
    <property type="entry name" value="Dual-sp_phosphatase_cat-dom"/>
</dbReference>
<comment type="caution">
    <text evidence="5">The sequence shown here is derived from an EMBL/GenBank/DDBJ whole genome shotgun (WGS) entry which is preliminary data.</text>
</comment>
<dbReference type="PANTHER" id="PTHR33889:SF7">
    <property type="entry name" value="OS04G0681850 PROTEIN"/>
    <property type="match status" value="1"/>
</dbReference>
<dbReference type="Pfam" id="PF24964">
    <property type="entry name" value="DUF7769"/>
    <property type="match status" value="1"/>
</dbReference>
<dbReference type="InterPro" id="IPR020422">
    <property type="entry name" value="TYR_PHOSPHATASE_DUAL_dom"/>
</dbReference>
<dbReference type="Proteomes" id="UP000285712">
    <property type="component" value="Unassembled WGS sequence"/>
</dbReference>
<dbReference type="Gene3D" id="3.90.190.10">
    <property type="entry name" value="Protein tyrosine phosphatase superfamily"/>
    <property type="match status" value="1"/>
</dbReference>
<dbReference type="VEuPathDB" id="FungiDB:H257_15033"/>
<dbReference type="AlphaFoldDB" id="A0A418D578"/>
<evidence type="ECO:0000256" key="1">
    <source>
        <dbReference type="ARBA" id="ARBA00022801"/>
    </source>
</evidence>
<dbReference type="Gene3D" id="3.30.420.10">
    <property type="entry name" value="Ribonuclease H-like superfamily/Ribonuclease H"/>
    <property type="match status" value="1"/>
</dbReference>
<organism evidence="5 6">
    <name type="scientific">Aphanomyces astaci</name>
    <name type="common">Crayfish plague agent</name>
    <dbReference type="NCBI Taxonomy" id="112090"/>
    <lineage>
        <taxon>Eukaryota</taxon>
        <taxon>Sar</taxon>
        <taxon>Stramenopiles</taxon>
        <taxon>Oomycota</taxon>
        <taxon>Saprolegniomycetes</taxon>
        <taxon>Saprolegniales</taxon>
        <taxon>Verrucalvaceae</taxon>
        <taxon>Aphanomyces</taxon>
    </lineage>
</organism>
<dbReference type="InterPro" id="IPR029021">
    <property type="entry name" value="Prot-tyrosine_phosphatase-like"/>
</dbReference>
<dbReference type="InterPro" id="IPR056671">
    <property type="entry name" value="DUF7769"/>
</dbReference>
<dbReference type="PROSITE" id="PS50054">
    <property type="entry name" value="TYR_PHOSPHATASE_DUAL"/>
    <property type="match status" value="1"/>
</dbReference>
<evidence type="ECO:0000313" key="5">
    <source>
        <dbReference type="EMBL" id="RHY89573.1"/>
    </source>
</evidence>
<accession>A0A418D578</accession>
<gene>
    <name evidence="5" type="ORF">DYB35_004172</name>
</gene>
<dbReference type="SUPFAM" id="SSF52799">
    <property type="entry name" value="(Phosphotyrosine protein) phosphatases II"/>
    <property type="match status" value="1"/>
</dbReference>
<proteinExistence type="predicted"/>
<dbReference type="PROSITE" id="PS00383">
    <property type="entry name" value="TYR_PHOSPHATASE_1"/>
    <property type="match status" value="1"/>
</dbReference>
<feature type="domain" description="Tyrosine-protein phosphatase" evidence="3">
    <location>
        <begin position="270"/>
        <end position="408"/>
    </location>
</feature>
<evidence type="ECO:0000313" key="6">
    <source>
        <dbReference type="Proteomes" id="UP000285712"/>
    </source>
</evidence>
<dbReference type="Pfam" id="PF00782">
    <property type="entry name" value="DSPc"/>
    <property type="match status" value="1"/>
</dbReference>
<reference evidence="5 6" key="1">
    <citation type="submission" date="2018-08" db="EMBL/GenBank/DDBJ databases">
        <title>Aphanomyces genome sequencing and annotation.</title>
        <authorList>
            <person name="Minardi D."/>
            <person name="Oidtmann B."/>
            <person name="Van Der Giezen M."/>
            <person name="Studholme D.J."/>
        </authorList>
    </citation>
    <scope>NUCLEOTIDE SEQUENCE [LARGE SCALE GENOMIC DNA]</scope>
    <source>
        <strain evidence="5 6">Sv</strain>
    </source>
</reference>
<dbReference type="GO" id="GO:0004721">
    <property type="term" value="F:phosphoprotein phosphatase activity"/>
    <property type="evidence" value="ECO:0007669"/>
    <property type="project" value="UniProtKB-KW"/>
</dbReference>
<protein>
    <recommendedName>
        <fullName evidence="7">Protein-tyrosine-phosphatase</fullName>
    </recommendedName>
</protein>
<keyword evidence="2" id="KW-0904">Protein phosphatase</keyword>
<evidence type="ECO:0000256" key="2">
    <source>
        <dbReference type="ARBA" id="ARBA00022912"/>
    </source>
</evidence>
<dbReference type="PANTHER" id="PTHR33889">
    <property type="entry name" value="OS04G0681850 PROTEIN"/>
    <property type="match status" value="1"/>
</dbReference>
<evidence type="ECO:0000259" key="3">
    <source>
        <dbReference type="PROSITE" id="PS50054"/>
    </source>
</evidence>
<dbReference type="InterPro" id="IPR016130">
    <property type="entry name" value="Tyr_Pase_AS"/>
</dbReference>
<dbReference type="InterPro" id="IPR036397">
    <property type="entry name" value="RNaseH_sf"/>
</dbReference>
<dbReference type="CDD" id="cd14498">
    <property type="entry name" value="DSP"/>
    <property type="match status" value="1"/>
</dbReference>
<name>A0A418D578_APHAT</name>
<keyword evidence="1" id="KW-0378">Hydrolase</keyword>
<dbReference type="VEuPathDB" id="FungiDB:H257_03859"/>
<dbReference type="GO" id="GO:0003676">
    <property type="term" value="F:nucleic acid binding"/>
    <property type="evidence" value="ECO:0007669"/>
    <property type="project" value="InterPro"/>
</dbReference>
<dbReference type="EMBL" id="QUTG01003971">
    <property type="protein sequence ID" value="RHY89573.1"/>
    <property type="molecule type" value="Genomic_DNA"/>
</dbReference>
<dbReference type="InterPro" id="IPR000387">
    <property type="entry name" value="Tyr_Pase_dom"/>
</dbReference>